<protein>
    <submittedName>
        <fullName evidence="1">Uncharacterized protein</fullName>
    </submittedName>
</protein>
<sequence>MENKIITSAKNPIIKNIRQLQEKKAARDEQGLFIVEGIRSVSDLKHKKIKALVASKHINKNDFYKEGTQWIEVSDEVFCSISDTKTPQGIMAIVYQEHYSIEELNYEENSIFLIVENVQDAGNLGTLIRTAYGFGIEAIFLSNGCVDLYNPKTVRATMGVELPIFTNVNVSDCIQKLRQKDIEICVTDLQTDIYLQNCTFNKSIALVVGNEANGVSKETKQLADKKIKIPMKNNLESLNVSIASAVCLYQICMGLNLQ</sequence>
<evidence type="ECO:0000313" key="1">
    <source>
        <dbReference type="EMBL" id="ONI45535.1"/>
    </source>
</evidence>
<comment type="caution">
    <text evidence="1">The sequence shown here is derived from an EMBL/GenBank/DDBJ whole genome shotgun (WGS) entry which is preliminary data.</text>
</comment>
<proteinExistence type="predicted"/>
<name>A0ACC8XIL9_9FIRM</name>
<dbReference type="EMBL" id="LJHD01000055">
    <property type="protein sequence ID" value="ONI45535.1"/>
    <property type="molecule type" value="Genomic_DNA"/>
</dbReference>
<accession>A0ACC8XIL9</accession>
<gene>
    <name evidence="1" type="ORF">AN640_04430</name>
</gene>
<evidence type="ECO:0000313" key="2">
    <source>
        <dbReference type="Proteomes" id="UP000188637"/>
    </source>
</evidence>
<organism evidence="1 2">
    <name type="scientific">Candidatus Epulonipiscium fishelsonii</name>
    <dbReference type="NCBI Taxonomy" id="77094"/>
    <lineage>
        <taxon>Bacteria</taxon>
        <taxon>Bacillati</taxon>
        <taxon>Bacillota</taxon>
        <taxon>Clostridia</taxon>
        <taxon>Lachnospirales</taxon>
        <taxon>Lachnospiraceae</taxon>
        <taxon>Candidatus Epulonipiscium</taxon>
    </lineage>
</organism>
<keyword evidence="2" id="KW-1185">Reference proteome</keyword>
<reference evidence="1" key="1">
    <citation type="submission" date="2016-08" db="EMBL/GenBank/DDBJ databases">
        <authorList>
            <person name="Ngugi D.K."/>
            <person name="Miyake S."/>
            <person name="Stingl U."/>
        </authorList>
    </citation>
    <scope>NUCLEOTIDE SEQUENCE</scope>
    <source>
        <strain evidence="1">SCG-D08WGA-EpuloA1</strain>
    </source>
</reference>
<dbReference type="Proteomes" id="UP000188637">
    <property type="component" value="Unassembled WGS sequence"/>
</dbReference>